<organism evidence="2 3">
    <name type="scientific">Pradoshia eiseniae</name>
    <dbReference type="NCBI Taxonomy" id="2064768"/>
    <lineage>
        <taxon>Bacteria</taxon>
        <taxon>Bacillati</taxon>
        <taxon>Bacillota</taxon>
        <taxon>Bacilli</taxon>
        <taxon>Bacillales</taxon>
        <taxon>Bacillaceae</taxon>
        <taxon>Pradoshia</taxon>
    </lineage>
</organism>
<dbReference type="OrthoDB" id="2353304at2"/>
<keyword evidence="3" id="KW-1185">Reference proteome</keyword>
<evidence type="ECO:0000259" key="1">
    <source>
        <dbReference type="Pfam" id="PF11181"/>
    </source>
</evidence>
<accession>A0A2S7N213</accession>
<comment type="caution">
    <text evidence="2">The sequence shown here is derived from an EMBL/GenBank/DDBJ whole genome shotgun (WGS) entry which is preliminary data.</text>
</comment>
<dbReference type="Proteomes" id="UP000239663">
    <property type="component" value="Unassembled WGS sequence"/>
</dbReference>
<reference evidence="2 3" key="1">
    <citation type="submission" date="2017-12" db="EMBL/GenBank/DDBJ databases">
        <title>Taxonomic description and draft genome of Pradoshia cofamensis Gen. nov., sp. nov., a thermotolerant bacillale isolated from anterior gut of earthworm Eisenia fetida.</title>
        <authorList>
            <person name="Saha T."/>
            <person name="Chakraborty R."/>
        </authorList>
    </citation>
    <scope>NUCLEOTIDE SEQUENCE [LARGE SCALE GENOMIC DNA]</scope>
    <source>
        <strain evidence="2 3">EAG3</strain>
    </source>
</reference>
<feature type="domain" description="General stress protein 17M-like" evidence="1">
    <location>
        <begin position="3"/>
        <end position="97"/>
    </location>
</feature>
<dbReference type="EMBL" id="PKOZ01000002">
    <property type="protein sequence ID" value="PQD96059.1"/>
    <property type="molecule type" value="Genomic_DNA"/>
</dbReference>
<dbReference type="Pfam" id="PF11181">
    <property type="entry name" value="YflT"/>
    <property type="match status" value="1"/>
</dbReference>
<evidence type="ECO:0000313" key="2">
    <source>
        <dbReference type="EMBL" id="PQD96059.1"/>
    </source>
</evidence>
<protein>
    <submittedName>
        <fullName evidence="2">General stress protein</fullName>
    </submittedName>
</protein>
<dbReference type="RefSeq" id="WP_104848488.1">
    <property type="nucleotide sequence ID" value="NZ_PKOZ01000002.1"/>
</dbReference>
<proteinExistence type="predicted"/>
<evidence type="ECO:0000313" key="3">
    <source>
        <dbReference type="Proteomes" id="UP000239663"/>
    </source>
</evidence>
<sequence>MYSVHVVENSVQAKAKIEQLVSEGFSKDHVYVFAHDKDFSKDLTDATDSGSVGLKETGLFETVGNLFKSRGDELRSKFESLGLSEMEAGQYEEALDNHKVVVVASNQAADTDNTKTM</sequence>
<name>A0A2S7N213_9BACI</name>
<gene>
    <name evidence="2" type="ORF">CYL18_05510</name>
</gene>
<dbReference type="AlphaFoldDB" id="A0A2S7N213"/>
<dbReference type="InterPro" id="IPR025889">
    <property type="entry name" value="GSP17M-like_dom"/>
</dbReference>